<reference evidence="3 4" key="1">
    <citation type="journal article" date="2012" name="J. Bacteriol.">
        <title>Complete Genome Sequence of Paenibacillus mucilaginosus 3016, a Bacterium Functional as Microbial Fertilizer.</title>
        <authorList>
            <person name="Ma M."/>
            <person name="Wang Z."/>
            <person name="Li L."/>
            <person name="Jiang X."/>
            <person name="Guan D."/>
            <person name="Cao F."/>
            <person name="Chen H."/>
            <person name="Wang X."/>
            <person name="Shen D."/>
            <person name="Du B."/>
            <person name="Li J."/>
        </authorList>
    </citation>
    <scope>NUCLEOTIDE SEQUENCE [LARGE SCALE GENOMIC DNA]</scope>
    <source>
        <strain evidence="3 4">3016</strain>
    </source>
</reference>
<name>H6NQS3_9BACL</name>
<dbReference type="RefSeq" id="WP_014368186.1">
    <property type="nucleotide sequence ID" value="NC_016935.1"/>
</dbReference>
<evidence type="ECO:0000256" key="2">
    <source>
        <dbReference type="SAM" id="Phobius"/>
    </source>
</evidence>
<feature type="region of interest" description="Disordered" evidence="1">
    <location>
        <begin position="148"/>
        <end position="172"/>
    </location>
</feature>
<organism evidence="3 4">
    <name type="scientific">Paenibacillus mucilaginosus 3016</name>
    <dbReference type="NCBI Taxonomy" id="1116391"/>
    <lineage>
        <taxon>Bacteria</taxon>
        <taxon>Bacillati</taxon>
        <taxon>Bacillota</taxon>
        <taxon>Bacilli</taxon>
        <taxon>Bacillales</taxon>
        <taxon>Paenibacillaceae</taxon>
        <taxon>Paenibacillus</taxon>
    </lineage>
</organism>
<feature type="transmembrane region" description="Helical" evidence="2">
    <location>
        <begin position="83"/>
        <end position="101"/>
    </location>
</feature>
<sequence length="172" mass="18365">MLVIGTFEHRVELEQALLQLEYQGVPQRCILAVPMAVTPQGPFKYSGQPSDLSAKSFEVGMACATAFSVLGISAGFVLEPGPIICGIIAAVGGFFLGQGLYRKYTASSGQLSPLRAPRLPEVTVIVRCSRQQVPQVAEVMWKHHALTVGEAEDEGEPEEREAGRHKSAGSGA</sequence>
<accession>H6NQS3</accession>
<keyword evidence="2" id="KW-1133">Transmembrane helix</keyword>
<dbReference type="KEGG" id="pmq:PM3016_257"/>
<proteinExistence type="predicted"/>
<keyword evidence="4" id="KW-1185">Reference proteome</keyword>
<dbReference type="AlphaFoldDB" id="H6NQS3"/>
<evidence type="ECO:0000313" key="3">
    <source>
        <dbReference type="EMBL" id="AFC27237.1"/>
    </source>
</evidence>
<protein>
    <recommendedName>
        <fullName evidence="5">Transmembrane protein</fullName>
    </recommendedName>
</protein>
<dbReference type="Proteomes" id="UP000007523">
    <property type="component" value="Chromosome"/>
</dbReference>
<evidence type="ECO:0000313" key="4">
    <source>
        <dbReference type="Proteomes" id="UP000007523"/>
    </source>
</evidence>
<dbReference type="EMBL" id="CP003235">
    <property type="protein sequence ID" value="AFC27237.1"/>
    <property type="molecule type" value="Genomic_DNA"/>
</dbReference>
<keyword evidence="2" id="KW-0812">Transmembrane</keyword>
<dbReference type="HOGENOM" id="CLU_140276_0_0_9"/>
<keyword evidence="2" id="KW-0472">Membrane</keyword>
<evidence type="ECO:0008006" key="5">
    <source>
        <dbReference type="Google" id="ProtNLM"/>
    </source>
</evidence>
<gene>
    <name evidence="3" type="ORF">PM3016_257</name>
</gene>
<feature type="compositionally biased region" description="Basic residues" evidence="1">
    <location>
        <begin position="163"/>
        <end position="172"/>
    </location>
</feature>
<dbReference type="STRING" id="1116391.PM3016_257"/>
<feature type="compositionally biased region" description="Acidic residues" evidence="1">
    <location>
        <begin position="150"/>
        <end position="159"/>
    </location>
</feature>
<evidence type="ECO:0000256" key="1">
    <source>
        <dbReference type="SAM" id="MobiDB-lite"/>
    </source>
</evidence>